<protein>
    <submittedName>
        <fullName evidence="1">Uncharacterized protein</fullName>
    </submittedName>
</protein>
<name>A0AAN9Q7J5_CANGL</name>
<accession>A0AAN9Q7J5</accession>
<dbReference type="EMBL" id="JAYMYQ010000006">
    <property type="protein sequence ID" value="KAK7324977.1"/>
    <property type="molecule type" value="Genomic_DNA"/>
</dbReference>
<dbReference type="AlphaFoldDB" id="A0AAN9Q7J5"/>
<gene>
    <name evidence="1" type="ORF">VNO77_28973</name>
</gene>
<dbReference type="PANTHER" id="PTHR35304">
    <property type="entry name" value="OS05G0120300 PROTEIN-RELATED"/>
    <property type="match status" value="1"/>
</dbReference>
<dbReference type="PANTHER" id="PTHR35304:SF10">
    <property type="entry name" value="TRANSMEMBRANE PROTEIN"/>
    <property type="match status" value="1"/>
</dbReference>
<evidence type="ECO:0000313" key="1">
    <source>
        <dbReference type="EMBL" id="KAK7324977.1"/>
    </source>
</evidence>
<proteinExistence type="predicted"/>
<evidence type="ECO:0000313" key="2">
    <source>
        <dbReference type="Proteomes" id="UP001367508"/>
    </source>
</evidence>
<dbReference type="Proteomes" id="UP001367508">
    <property type="component" value="Unassembled WGS sequence"/>
</dbReference>
<comment type="caution">
    <text evidence="1">The sequence shown here is derived from an EMBL/GenBank/DDBJ whole genome shotgun (WGS) entry which is preliminary data.</text>
</comment>
<keyword evidence="2" id="KW-1185">Reference proteome</keyword>
<reference evidence="1 2" key="1">
    <citation type="submission" date="2024-01" db="EMBL/GenBank/DDBJ databases">
        <title>The genomes of 5 underutilized Papilionoideae crops provide insights into root nodulation and disease resistanc.</title>
        <authorList>
            <person name="Jiang F."/>
        </authorList>
    </citation>
    <scope>NUCLEOTIDE SEQUENCE [LARGE SCALE GENOMIC DNA]</scope>
    <source>
        <strain evidence="1">LVBAO_FW01</strain>
        <tissue evidence="1">Leaves</tissue>
    </source>
</reference>
<sequence>MEVFVCISNCVNETPLYPIRPTFLNLYKWPESDVEFMKTVKSNNRLDRRAIDSLYCRQTYLRSYKFSRKKESINEKTVKCLSGIKESVVCSTNKLNLKGKHKVLGRAKSVISHAAFSIFHSFLACTAKVDVAHHHF</sequence>
<organism evidence="1 2">
    <name type="scientific">Canavalia gladiata</name>
    <name type="common">Sword bean</name>
    <name type="synonym">Dolichos gladiatus</name>
    <dbReference type="NCBI Taxonomy" id="3824"/>
    <lineage>
        <taxon>Eukaryota</taxon>
        <taxon>Viridiplantae</taxon>
        <taxon>Streptophyta</taxon>
        <taxon>Embryophyta</taxon>
        <taxon>Tracheophyta</taxon>
        <taxon>Spermatophyta</taxon>
        <taxon>Magnoliopsida</taxon>
        <taxon>eudicotyledons</taxon>
        <taxon>Gunneridae</taxon>
        <taxon>Pentapetalae</taxon>
        <taxon>rosids</taxon>
        <taxon>fabids</taxon>
        <taxon>Fabales</taxon>
        <taxon>Fabaceae</taxon>
        <taxon>Papilionoideae</taxon>
        <taxon>50 kb inversion clade</taxon>
        <taxon>NPAAA clade</taxon>
        <taxon>indigoferoid/millettioid clade</taxon>
        <taxon>Phaseoleae</taxon>
        <taxon>Canavalia</taxon>
    </lineage>
</organism>